<evidence type="ECO:0000313" key="7">
    <source>
        <dbReference type="EMBL" id="KAG5181592.1"/>
    </source>
</evidence>
<dbReference type="OrthoDB" id="19439at2759"/>
<reference evidence="7" key="1">
    <citation type="submission" date="2021-02" db="EMBL/GenBank/DDBJ databases">
        <title>First Annotated Genome of the Yellow-green Alga Tribonema minus.</title>
        <authorList>
            <person name="Mahan K.M."/>
        </authorList>
    </citation>
    <scope>NUCLEOTIDE SEQUENCE</scope>
    <source>
        <strain evidence="7">UTEX B ZZ1240</strain>
    </source>
</reference>
<comment type="subcellular location">
    <subcellularLocation>
        <location evidence="1">Mitochondrion</location>
    </subcellularLocation>
</comment>
<keyword evidence="8" id="KW-1185">Reference proteome</keyword>
<protein>
    <recommendedName>
        <fullName evidence="6">Large ribosomal subunit protein mL49</fullName>
    </recommendedName>
</protein>
<evidence type="ECO:0000256" key="1">
    <source>
        <dbReference type="ARBA" id="ARBA00004173"/>
    </source>
</evidence>
<evidence type="ECO:0000256" key="4">
    <source>
        <dbReference type="ARBA" id="ARBA00023128"/>
    </source>
</evidence>
<keyword evidence="3 7" id="KW-0689">Ribosomal protein</keyword>
<dbReference type="Proteomes" id="UP000664859">
    <property type="component" value="Unassembled WGS sequence"/>
</dbReference>
<evidence type="ECO:0000256" key="6">
    <source>
        <dbReference type="ARBA" id="ARBA00035191"/>
    </source>
</evidence>
<dbReference type="GO" id="GO:0003743">
    <property type="term" value="F:translation initiation factor activity"/>
    <property type="evidence" value="ECO:0007669"/>
    <property type="project" value="InterPro"/>
</dbReference>
<dbReference type="SUPFAM" id="SSF55159">
    <property type="entry name" value="eIF1-like"/>
    <property type="match status" value="1"/>
</dbReference>
<comment type="caution">
    <text evidence="7">The sequence shown here is derived from an EMBL/GenBank/DDBJ whole genome shotgun (WGS) entry which is preliminary data.</text>
</comment>
<keyword evidence="5" id="KW-0687">Ribonucleoprotein</keyword>
<dbReference type="PANTHER" id="PTHR13477:SF0">
    <property type="entry name" value="LARGE RIBOSOMAL SUBUNIT PROTEIN ML49"/>
    <property type="match status" value="1"/>
</dbReference>
<organism evidence="7 8">
    <name type="scientific">Tribonema minus</name>
    <dbReference type="NCBI Taxonomy" id="303371"/>
    <lineage>
        <taxon>Eukaryota</taxon>
        <taxon>Sar</taxon>
        <taxon>Stramenopiles</taxon>
        <taxon>Ochrophyta</taxon>
        <taxon>PX clade</taxon>
        <taxon>Xanthophyceae</taxon>
        <taxon>Tribonematales</taxon>
        <taxon>Tribonemataceae</taxon>
        <taxon>Tribonema</taxon>
    </lineage>
</organism>
<dbReference type="GO" id="GO:0005762">
    <property type="term" value="C:mitochondrial large ribosomal subunit"/>
    <property type="evidence" value="ECO:0007669"/>
    <property type="project" value="TreeGrafter"/>
</dbReference>
<evidence type="ECO:0000256" key="2">
    <source>
        <dbReference type="ARBA" id="ARBA00005677"/>
    </source>
</evidence>
<gene>
    <name evidence="7" type="ORF">JKP88DRAFT_62533</name>
</gene>
<sequence>MLARKAIAAGCRAQQQRLQHSNTFLRKVVNAKRAREVRIETALDAPQTPPLKYIPTAQPAFVLAQGWAPPPEAPPTDIPFQVPRTGVSAALPVYTTYKNGRTRVMTVVRHVKGDVEEFSEELKKVCNAEVVERRGNSIQVKGNHVKGVQEWLLGLGF</sequence>
<dbReference type="Gene3D" id="3.30.780.10">
    <property type="entry name" value="SUI1-like domain"/>
    <property type="match status" value="1"/>
</dbReference>
<dbReference type="InterPro" id="IPR036877">
    <property type="entry name" value="SUI1_dom_sf"/>
</dbReference>
<dbReference type="Pfam" id="PF05046">
    <property type="entry name" value="Img2"/>
    <property type="match status" value="1"/>
</dbReference>
<accession>A0A835YTZ2</accession>
<proteinExistence type="inferred from homology"/>
<dbReference type="PANTHER" id="PTHR13477">
    <property type="entry name" value="MITOCHONDRIAL 39S RIBOSOMAL PROTEIN L49"/>
    <property type="match status" value="1"/>
</dbReference>
<evidence type="ECO:0000313" key="8">
    <source>
        <dbReference type="Proteomes" id="UP000664859"/>
    </source>
</evidence>
<evidence type="ECO:0000256" key="5">
    <source>
        <dbReference type="ARBA" id="ARBA00023274"/>
    </source>
</evidence>
<dbReference type="InterPro" id="IPR007740">
    <property type="entry name" value="Ribosomal_mL49"/>
</dbReference>
<dbReference type="GO" id="GO:0003735">
    <property type="term" value="F:structural constituent of ribosome"/>
    <property type="evidence" value="ECO:0007669"/>
    <property type="project" value="InterPro"/>
</dbReference>
<dbReference type="AlphaFoldDB" id="A0A835YTZ2"/>
<keyword evidence="4" id="KW-0496">Mitochondrion</keyword>
<evidence type="ECO:0000256" key="3">
    <source>
        <dbReference type="ARBA" id="ARBA00022980"/>
    </source>
</evidence>
<dbReference type="EMBL" id="JAFCMP010000312">
    <property type="protein sequence ID" value="KAG5181592.1"/>
    <property type="molecule type" value="Genomic_DNA"/>
</dbReference>
<name>A0A835YTZ2_9STRA</name>
<comment type="similarity">
    <text evidence="2">Belongs to the mitochondrion-specific ribosomal protein mL49 family.</text>
</comment>